<evidence type="ECO:0000259" key="8">
    <source>
        <dbReference type="PROSITE" id="PS51202"/>
    </source>
</evidence>
<keyword evidence="2" id="KW-0813">Transport</keyword>
<dbReference type="Gene3D" id="3.40.50.720">
    <property type="entry name" value="NAD(P)-binding Rossmann-like Domain"/>
    <property type="match status" value="2"/>
</dbReference>
<evidence type="ECO:0000313" key="10">
    <source>
        <dbReference type="Proteomes" id="UP000229498"/>
    </source>
</evidence>
<dbReference type="PRINTS" id="PR00335">
    <property type="entry name" value="KUPTAKETRKA"/>
</dbReference>
<dbReference type="InterPro" id="IPR003148">
    <property type="entry name" value="RCK_N"/>
</dbReference>
<dbReference type="Gene3D" id="3.30.70.1450">
    <property type="entry name" value="Regulator of K+ conductance, C-terminal domain"/>
    <property type="match status" value="2"/>
</dbReference>
<dbReference type="SUPFAM" id="SSF116726">
    <property type="entry name" value="TrkA C-terminal domain-like"/>
    <property type="match status" value="2"/>
</dbReference>
<dbReference type="PANTHER" id="PTHR43833:SF5">
    <property type="entry name" value="TRK SYSTEM POTASSIUM UPTAKE PROTEIN TRKA"/>
    <property type="match status" value="1"/>
</dbReference>
<dbReference type="NCBIfam" id="NF007039">
    <property type="entry name" value="PRK09496.3-2"/>
    <property type="match status" value="1"/>
</dbReference>
<keyword evidence="4" id="KW-0630">Potassium</keyword>
<dbReference type="GO" id="GO:0015079">
    <property type="term" value="F:potassium ion transmembrane transporter activity"/>
    <property type="evidence" value="ECO:0007669"/>
    <property type="project" value="InterPro"/>
</dbReference>
<dbReference type="AlphaFoldDB" id="A0A2M9FYW3"/>
<dbReference type="PANTHER" id="PTHR43833">
    <property type="entry name" value="POTASSIUM CHANNEL PROTEIN 2-RELATED-RELATED"/>
    <property type="match status" value="1"/>
</dbReference>
<reference evidence="9 10" key="1">
    <citation type="submission" date="2017-11" db="EMBL/GenBank/DDBJ databases">
        <title>Draft genome sequence of Rhizobiales bacterium SY3-13.</title>
        <authorList>
            <person name="Sun C."/>
        </authorList>
    </citation>
    <scope>NUCLEOTIDE SEQUENCE [LARGE SCALE GENOMIC DNA]</scope>
    <source>
        <strain evidence="9 10">SY3-13</strain>
    </source>
</reference>
<keyword evidence="5" id="KW-0520">NAD</keyword>
<proteinExistence type="predicted"/>
<keyword evidence="10" id="KW-1185">Reference proteome</keyword>
<dbReference type="InterPro" id="IPR036721">
    <property type="entry name" value="RCK_C_sf"/>
</dbReference>
<feature type="domain" description="RCK N-terminal" evidence="7">
    <location>
        <begin position="233"/>
        <end position="352"/>
    </location>
</feature>
<feature type="domain" description="RCK C-terminal" evidence="8">
    <location>
        <begin position="144"/>
        <end position="228"/>
    </location>
</feature>
<dbReference type="InterPro" id="IPR050721">
    <property type="entry name" value="Trk_Ktr_HKT_K-transport"/>
</dbReference>
<evidence type="ECO:0000259" key="7">
    <source>
        <dbReference type="PROSITE" id="PS51201"/>
    </source>
</evidence>
<dbReference type="EMBL" id="PHIG01000039">
    <property type="protein sequence ID" value="PJK28653.1"/>
    <property type="molecule type" value="Genomic_DNA"/>
</dbReference>
<dbReference type="PROSITE" id="PS51201">
    <property type="entry name" value="RCK_N"/>
    <property type="match status" value="2"/>
</dbReference>
<keyword evidence="3" id="KW-0633">Potassium transport</keyword>
<dbReference type="GO" id="GO:0005886">
    <property type="term" value="C:plasma membrane"/>
    <property type="evidence" value="ECO:0007669"/>
    <property type="project" value="InterPro"/>
</dbReference>
<dbReference type="Pfam" id="PF02254">
    <property type="entry name" value="TrkA_N"/>
    <property type="match status" value="2"/>
</dbReference>
<evidence type="ECO:0000256" key="5">
    <source>
        <dbReference type="ARBA" id="ARBA00023027"/>
    </source>
</evidence>
<sequence length="458" mass="50328">MKVIVCGAGQVGSNIARHLAEEQNDVTIIDQSPELIRRISEAYDVRGLVGFASHPDMLDRAGAADAEMLIAVTFADEVNMVACQVAHSIFNVPTKIARIRAQNYLRPSFSHLFTREHMPIDAIISPEVEVAHAVNRALHMPGAFDMLPFADDRVRMIGVRIEDDCPIAHQPLRQLTELFPNLNIIVTGINRGEKLFVPSPTDQMLPGDDVYFVVDTQHARRAMPLFGHEEHDAHRIVIVGGGNIGLVLGRDLEQEKDRVNLKVIESDRSRAEFVADRLESAVVLCGDALDAELLEEANISNAHAIVALTNDDETNILVSLMAKQLGCEKAIALVNNKAYEALVGSLGIDVAVNPRATTVSSILQHVRRGRIRRIYSIRDGAAEVMEAEALETSLLIGKPLREVELPAGVIVGAIVRGPQVLKPRGSMVIQRKDRVILFALRESVKKLESMLSAGLRFF</sequence>
<evidence type="ECO:0000256" key="2">
    <source>
        <dbReference type="ARBA" id="ARBA00022448"/>
    </source>
</evidence>
<dbReference type="RefSeq" id="WP_109792387.1">
    <property type="nucleotide sequence ID" value="NZ_PHIG01000039.1"/>
</dbReference>
<evidence type="ECO:0000256" key="3">
    <source>
        <dbReference type="ARBA" id="ARBA00022538"/>
    </source>
</evidence>
<organism evidence="9 10">
    <name type="scientific">Minwuia thermotolerans</name>
    <dbReference type="NCBI Taxonomy" id="2056226"/>
    <lineage>
        <taxon>Bacteria</taxon>
        <taxon>Pseudomonadati</taxon>
        <taxon>Pseudomonadota</taxon>
        <taxon>Alphaproteobacteria</taxon>
        <taxon>Minwuiales</taxon>
        <taxon>Minwuiaceae</taxon>
        <taxon>Minwuia</taxon>
    </lineage>
</organism>
<dbReference type="Proteomes" id="UP000229498">
    <property type="component" value="Unassembled WGS sequence"/>
</dbReference>
<comment type="caution">
    <text evidence="9">The sequence shown here is derived from an EMBL/GenBank/DDBJ whole genome shotgun (WGS) entry which is preliminary data.</text>
</comment>
<name>A0A2M9FYW3_9PROT</name>
<protein>
    <recommendedName>
        <fullName evidence="1">Trk system potassium uptake protein TrkA</fullName>
    </recommendedName>
</protein>
<keyword evidence="6" id="KW-0406">Ion transport</keyword>
<dbReference type="InterPro" id="IPR006037">
    <property type="entry name" value="RCK_C"/>
</dbReference>
<dbReference type="Pfam" id="PF02080">
    <property type="entry name" value="TrkA_C"/>
    <property type="match status" value="2"/>
</dbReference>
<dbReference type="InterPro" id="IPR006036">
    <property type="entry name" value="K_uptake_TrkA"/>
</dbReference>
<dbReference type="InterPro" id="IPR036291">
    <property type="entry name" value="NAD(P)-bd_dom_sf"/>
</dbReference>
<evidence type="ECO:0000256" key="6">
    <source>
        <dbReference type="ARBA" id="ARBA00023065"/>
    </source>
</evidence>
<accession>A0A2M9FYW3</accession>
<evidence type="ECO:0000313" key="9">
    <source>
        <dbReference type="EMBL" id="PJK28653.1"/>
    </source>
</evidence>
<dbReference type="NCBIfam" id="NF007030">
    <property type="entry name" value="PRK09496.1-1"/>
    <property type="match status" value="1"/>
</dbReference>
<evidence type="ECO:0000256" key="4">
    <source>
        <dbReference type="ARBA" id="ARBA00022958"/>
    </source>
</evidence>
<dbReference type="NCBIfam" id="NF007031">
    <property type="entry name" value="PRK09496.1-2"/>
    <property type="match status" value="1"/>
</dbReference>
<dbReference type="OrthoDB" id="9775180at2"/>
<feature type="domain" description="RCK C-terminal" evidence="8">
    <location>
        <begin position="372"/>
        <end position="453"/>
    </location>
</feature>
<evidence type="ECO:0000256" key="1">
    <source>
        <dbReference type="ARBA" id="ARBA00017378"/>
    </source>
</evidence>
<gene>
    <name evidence="9" type="ORF">CVT23_15015</name>
</gene>
<feature type="domain" description="RCK N-terminal" evidence="7">
    <location>
        <begin position="1"/>
        <end position="124"/>
    </location>
</feature>
<dbReference type="SUPFAM" id="SSF51735">
    <property type="entry name" value="NAD(P)-binding Rossmann-fold domains"/>
    <property type="match status" value="2"/>
</dbReference>
<dbReference type="PROSITE" id="PS51202">
    <property type="entry name" value="RCK_C"/>
    <property type="match status" value="2"/>
</dbReference>
<dbReference type="NCBIfam" id="NF007032">
    <property type="entry name" value="PRK09496.1-4"/>
    <property type="match status" value="1"/>
</dbReference>